<proteinExistence type="predicted"/>
<evidence type="ECO:0000313" key="2">
    <source>
        <dbReference type="EMBL" id="KAF6202184.1"/>
    </source>
</evidence>
<organism evidence="2 3">
    <name type="scientific">Apolygus lucorum</name>
    <name type="common">Small green plant bug</name>
    <name type="synonym">Lygocoris lucorum</name>
    <dbReference type="NCBI Taxonomy" id="248454"/>
    <lineage>
        <taxon>Eukaryota</taxon>
        <taxon>Metazoa</taxon>
        <taxon>Ecdysozoa</taxon>
        <taxon>Arthropoda</taxon>
        <taxon>Hexapoda</taxon>
        <taxon>Insecta</taxon>
        <taxon>Pterygota</taxon>
        <taxon>Neoptera</taxon>
        <taxon>Paraneoptera</taxon>
        <taxon>Hemiptera</taxon>
        <taxon>Heteroptera</taxon>
        <taxon>Panheteroptera</taxon>
        <taxon>Cimicomorpha</taxon>
        <taxon>Miridae</taxon>
        <taxon>Mirini</taxon>
        <taxon>Apolygus</taxon>
    </lineage>
</organism>
<keyword evidence="1" id="KW-0472">Membrane</keyword>
<evidence type="ECO:0000256" key="1">
    <source>
        <dbReference type="SAM" id="Phobius"/>
    </source>
</evidence>
<dbReference type="EMBL" id="WIXP02000012">
    <property type="protein sequence ID" value="KAF6202184.1"/>
    <property type="molecule type" value="Genomic_DNA"/>
</dbReference>
<name>A0A8S9X134_APOLU</name>
<accession>A0A8S9X134</accession>
<keyword evidence="1" id="KW-0812">Transmembrane</keyword>
<reference evidence="2" key="1">
    <citation type="journal article" date="2021" name="Mol. Ecol. Resour.">
        <title>Apolygus lucorum genome provides insights into omnivorousness and mesophyll feeding.</title>
        <authorList>
            <person name="Liu Y."/>
            <person name="Liu H."/>
            <person name="Wang H."/>
            <person name="Huang T."/>
            <person name="Liu B."/>
            <person name="Yang B."/>
            <person name="Yin L."/>
            <person name="Li B."/>
            <person name="Zhang Y."/>
            <person name="Zhang S."/>
            <person name="Jiang F."/>
            <person name="Zhang X."/>
            <person name="Ren Y."/>
            <person name="Wang B."/>
            <person name="Wang S."/>
            <person name="Lu Y."/>
            <person name="Wu K."/>
            <person name="Fan W."/>
            <person name="Wang G."/>
        </authorList>
    </citation>
    <scope>NUCLEOTIDE SEQUENCE</scope>
    <source>
        <strain evidence="2">12Hb</strain>
    </source>
</reference>
<dbReference type="Pfam" id="PF15188">
    <property type="entry name" value="CCDC-167"/>
    <property type="match status" value="1"/>
</dbReference>
<sequence length="209" mass="23911">MNMKKETTGSSGRIMRWSIQSETTTYRFCRRFRSEVMKLKREDLNNNTNNRVSHTGELKTVSQRSGCSICSASGSVDCFESLAQTLSLLTRTVRMNSMKTPGSARVPTTIIRLVDSFTIDLFLIPYNGQQTCCFLSPGSFENSTTELTEEESDLVETELEDIKKGVLENEAKLKKYYGENRMSFMFAVMLMFLSFLFYGVYLMMYGHIK</sequence>
<keyword evidence="1" id="KW-1133">Transmembrane helix</keyword>
<keyword evidence="3" id="KW-1185">Reference proteome</keyword>
<dbReference type="OrthoDB" id="6593955at2759"/>
<dbReference type="InterPro" id="IPR028194">
    <property type="entry name" value="CC167"/>
</dbReference>
<evidence type="ECO:0008006" key="4">
    <source>
        <dbReference type="Google" id="ProtNLM"/>
    </source>
</evidence>
<protein>
    <recommendedName>
        <fullName evidence="4">Coiled-coil domain-containing protein 167</fullName>
    </recommendedName>
</protein>
<comment type="caution">
    <text evidence="2">The sequence shown here is derived from an EMBL/GenBank/DDBJ whole genome shotgun (WGS) entry which is preliminary data.</text>
</comment>
<dbReference type="AlphaFoldDB" id="A0A8S9X134"/>
<evidence type="ECO:0000313" key="3">
    <source>
        <dbReference type="Proteomes" id="UP000466442"/>
    </source>
</evidence>
<feature type="transmembrane region" description="Helical" evidence="1">
    <location>
        <begin position="182"/>
        <end position="204"/>
    </location>
</feature>
<gene>
    <name evidence="2" type="ORF">GE061_004582</name>
</gene>
<dbReference type="Proteomes" id="UP000466442">
    <property type="component" value="Linkage Group LG12"/>
</dbReference>